<keyword evidence="9" id="KW-0492">Microsome</keyword>
<feature type="non-terminal residue" evidence="15">
    <location>
        <position position="624"/>
    </location>
</feature>
<keyword evidence="10" id="KW-0560">Oxidoreductase</keyword>
<evidence type="ECO:0000256" key="12">
    <source>
        <dbReference type="ARBA" id="ARBA00023033"/>
    </source>
</evidence>
<dbReference type="GO" id="GO:0016705">
    <property type="term" value="F:oxidoreductase activity, acting on paired donors, with incorporation or reduction of molecular oxygen"/>
    <property type="evidence" value="ECO:0007669"/>
    <property type="project" value="InterPro"/>
</dbReference>
<evidence type="ECO:0000256" key="6">
    <source>
        <dbReference type="ARBA" id="ARBA00022617"/>
    </source>
</evidence>
<gene>
    <name evidence="15" type="ORF">LSINAPIS_LOCUS9021</name>
</gene>
<sequence>MLLGNPEEYLNKMADLLYQYGDYHILTSNHVNQKGPSYDCIVPYIGRGILTGGPTWRLYRKIANPAYGKKAVDAFSKVFNVEGKDLARVLASKDDKTFNVYFDVLHCTTQSVCRLSKEDSVNVTNLEEVILGTQNMYTEMFSKMTRWWLQIPLIYWLTGNASKQGKFLNGVDGMVSDMLKKRRKAITTAAPHDVFGVIDRFIFCGLKPRSVCKNCIRRFKKVYEEIVEVLGTDATDVSEESLKKLHYLDMVYKEVLRYLSIAALIQRKVEKDITIRNGELTIPAGAVVVIPIHELHRDPRFWDDPYKVKPERFLPENSRERDPNAFVPFSLGPMDCLGRVYATALIKTIVVQVLRRVELEADGNIEDLDLHIAISRANSLDRPWYRFWETLGHSCAALKRMTKWYLNIYPYYWFTECYRIQKNFTEIMNEFCLGIVKYREESLSKQENNSVRSHISVVDLFLLSQELNEEELIQEIFTLFTAVDLKLLVVMIILFCFQSQEASAKICSFLCLMMAMHPECQERLYEEIQMVIGEMDRPITDEDLKRMPYLDMAYKEVLRLFPIGAMLQRTVKEDIAISSHVIPAGSALVIPIYHLQRDRKFWKNPEDFDPDRFSPENTLSRHPL</sequence>
<dbReference type="InterPro" id="IPR002401">
    <property type="entry name" value="Cyt_P450_E_grp-I"/>
</dbReference>
<dbReference type="InterPro" id="IPR036396">
    <property type="entry name" value="Cyt_P450_sf"/>
</dbReference>
<comment type="cofactor">
    <cofactor evidence="1 14">
        <name>heme</name>
        <dbReference type="ChEBI" id="CHEBI:30413"/>
    </cofactor>
</comment>
<dbReference type="PANTHER" id="PTHR24291:SF189">
    <property type="entry name" value="CYTOCHROME P450 4C3-RELATED"/>
    <property type="match status" value="1"/>
</dbReference>
<dbReference type="InterPro" id="IPR050196">
    <property type="entry name" value="Cytochrome_P450_Monoox"/>
</dbReference>
<reference evidence="15 16" key="1">
    <citation type="submission" date="2017-07" db="EMBL/GenBank/DDBJ databases">
        <authorList>
            <person name="Talla V."/>
            <person name="Backstrom N."/>
        </authorList>
    </citation>
    <scope>NUCLEOTIDE SEQUENCE [LARGE SCALE GENOMIC DNA]</scope>
</reference>
<keyword evidence="16" id="KW-1185">Reference proteome</keyword>
<accession>A0A5E4QIX1</accession>
<evidence type="ECO:0008006" key="17">
    <source>
        <dbReference type="Google" id="ProtNLM"/>
    </source>
</evidence>
<comment type="subcellular location">
    <subcellularLocation>
        <location evidence="4">Endoplasmic reticulum membrane</location>
        <topology evidence="4">Peripheral membrane protein</topology>
    </subcellularLocation>
    <subcellularLocation>
        <location evidence="3">Microsome membrane</location>
        <topology evidence="3">Peripheral membrane protein</topology>
    </subcellularLocation>
</comment>
<keyword evidence="13" id="KW-0472">Membrane</keyword>
<keyword evidence="12" id="KW-0503">Monooxygenase</keyword>
<keyword evidence="11 14" id="KW-0408">Iron</keyword>
<dbReference type="Proteomes" id="UP000324832">
    <property type="component" value="Unassembled WGS sequence"/>
</dbReference>
<evidence type="ECO:0000256" key="1">
    <source>
        <dbReference type="ARBA" id="ARBA00001971"/>
    </source>
</evidence>
<keyword evidence="7 14" id="KW-0479">Metal-binding</keyword>
<evidence type="ECO:0000313" key="15">
    <source>
        <dbReference type="EMBL" id="VVC97827.1"/>
    </source>
</evidence>
<dbReference type="SUPFAM" id="SSF48264">
    <property type="entry name" value="Cytochrome P450"/>
    <property type="match status" value="2"/>
</dbReference>
<dbReference type="GO" id="GO:0004497">
    <property type="term" value="F:monooxygenase activity"/>
    <property type="evidence" value="ECO:0007669"/>
    <property type="project" value="UniProtKB-KW"/>
</dbReference>
<dbReference type="PANTHER" id="PTHR24291">
    <property type="entry name" value="CYTOCHROME P450 FAMILY 4"/>
    <property type="match status" value="1"/>
</dbReference>
<dbReference type="InterPro" id="IPR001128">
    <property type="entry name" value="Cyt_P450"/>
</dbReference>
<evidence type="ECO:0000256" key="2">
    <source>
        <dbReference type="ARBA" id="ARBA00003690"/>
    </source>
</evidence>
<comment type="function">
    <text evidence="2">May be involved in the metabolism of insect hormones and in the breakdown of synthetic insecticides.</text>
</comment>
<evidence type="ECO:0000313" key="16">
    <source>
        <dbReference type="Proteomes" id="UP000324832"/>
    </source>
</evidence>
<evidence type="ECO:0000256" key="10">
    <source>
        <dbReference type="ARBA" id="ARBA00023002"/>
    </source>
</evidence>
<dbReference type="AlphaFoldDB" id="A0A5E4QIX1"/>
<evidence type="ECO:0000256" key="13">
    <source>
        <dbReference type="ARBA" id="ARBA00023136"/>
    </source>
</evidence>
<dbReference type="Pfam" id="PF00067">
    <property type="entry name" value="p450"/>
    <property type="match status" value="3"/>
</dbReference>
<comment type="similarity">
    <text evidence="5">Belongs to the cytochrome P450 family.</text>
</comment>
<evidence type="ECO:0000256" key="9">
    <source>
        <dbReference type="ARBA" id="ARBA00022848"/>
    </source>
</evidence>
<evidence type="ECO:0000256" key="3">
    <source>
        <dbReference type="ARBA" id="ARBA00004174"/>
    </source>
</evidence>
<evidence type="ECO:0000256" key="7">
    <source>
        <dbReference type="ARBA" id="ARBA00022723"/>
    </source>
</evidence>
<evidence type="ECO:0000256" key="14">
    <source>
        <dbReference type="PIRSR" id="PIRSR602401-1"/>
    </source>
</evidence>
<dbReference type="Gene3D" id="1.10.630.10">
    <property type="entry name" value="Cytochrome P450"/>
    <property type="match status" value="3"/>
</dbReference>
<dbReference type="PRINTS" id="PR00463">
    <property type="entry name" value="EP450I"/>
</dbReference>
<evidence type="ECO:0000256" key="4">
    <source>
        <dbReference type="ARBA" id="ARBA00004406"/>
    </source>
</evidence>
<dbReference type="GO" id="GO:0020037">
    <property type="term" value="F:heme binding"/>
    <property type="evidence" value="ECO:0007669"/>
    <property type="project" value="InterPro"/>
</dbReference>
<evidence type="ECO:0000256" key="8">
    <source>
        <dbReference type="ARBA" id="ARBA00022824"/>
    </source>
</evidence>
<protein>
    <recommendedName>
        <fullName evidence="17">Cytochrome P450</fullName>
    </recommendedName>
</protein>
<evidence type="ECO:0000256" key="11">
    <source>
        <dbReference type="ARBA" id="ARBA00023004"/>
    </source>
</evidence>
<dbReference type="GO" id="GO:0005506">
    <property type="term" value="F:iron ion binding"/>
    <property type="evidence" value="ECO:0007669"/>
    <property type="project" value="InterPro"/>
</dbReference>
<keyword evidence="8" id="KW-0256">Endoplasmic reticulum</keyword>
<evidence type="ECO:0000256" key="5">
    <source>
        <dbReference type="ARBA" id="ARBA00010617"/>
    </source>
</evidence>
<organism evidence="15 16">
    <name type="scientific">Leptidea sinapis</name>
    <dbReference type="NCBI Taxonomy" id="189913"/>
    <lineage>
        <taxon>Eukaryota</taxon>
        <taxon>Metazoa</taxon>
        <taxon>Ecdysozoa</taxon>
        <taxon>Arthropoda</taxon>
        <taxon>Hexapoda</taxon>
        <taxon>Insecta</taxon>
        <taxon>Pterygota</taxon>
        <taxon>Neoptera</taxon>
        <taxon>Endopterygota</taxon>
        <taxon>Lepidoptera</taxon>
        <taxon>Glossata</taxon>
        <taxon>Ditrysia</taxon>
        <taxon>Papilionoidea</taxon>
        <taxon>Pieridae</taxon>
        <taxon>Dismorphiinae</taxon>
        <taxon>Leptidea</taxon>
    </lineage>
</organism>
<dbReference type="EMBL" id="FZQP02003333">
    <property type="protein sequence ID" value="VVC97827.1"/>
    <property type="molecule type" value="Genomic_DNA"/>
</dbReference>
<name>A0A5E4QIX1_9NEOP</name>
<feature type="binding site" description="axial binding residue" evidence="14">
    <location>
        <position position="336"/>
    </location>
    <ligand>
        <name>heme</name>
        <dbReference type="ChEBI" id="CHEBI:30413"/>
    </ligand>
    <ligandPart>
        <name>Fe</name>
        <dbReference type="ChEBI" id="CHEBI:18248"/>
    </ligandPart>
</feature>
<proteinExistence type="inferred from homology"/>
<keyword evidence="6 14" id="KW-0349">Heme</keyword>